<feature type="compositionally biased region" description="Acidic residues" evidence="1">
    <location>
        <begin position="282"/>
        <end position="292"/>
    </location>
</feature>
<organism evidence="2 3">
    <name type="scientific">Trichosporon asahii var. asahii (strain CBS 8904)</name>
    <name type="common">Yeast</name>
    <dbReference type="NCBI Taxonomy" id="1220162"/>
    <lineage>
        <taxon>Eukaryota</taxon>
        <taxon>Fungi</taxon>
        <taxon>Dikarya</taxon>
        <taxon>Basidiomycota</taxon>
        <taxon>Agaricomycotina</taxon>
        <taxon>Tremellomycetes</taxon>
        <taxon>Trichosporonales</taxon>
        <taxon>Trichosporonaceae</taxon>
        <taxon>Trichosporon</taxon>
    </lineage>
</organism>
<gene>
    <name evidence="2" type="ORF">A1Q2_01052</name>
</gene>
<dbReference type="InParanoid" id="K1W6Z6"/>
<dbReference type="Proteomes" id="UP000006757">
    <property type="component" value="Unassembled WGS sequence"/>
</dbReference>
<feature type="region of interest" description="Disordered" evidence="1">
    <location>
        <begin position="392"/>
        <end position="415"/>
    </location>
</feature>
<dbReference type="AlphaFoldDB" id="K1W6Z6"/>
<feature type="compositionally biased region" description="Gly residues" evidence="1">
    <location>
        <begin position="402"/>
        <end position="413"/>
    </location>
</feature>
<evidence type="ECO:0000313" key="3">
    <source>
        <dbReference type="Proteomes" id="UP000006757"/>
    </source>
</evidence>
<feature type="region of interest" description="Disordered" evidence="1">
    <location>
        <begin position="271"/>
        <end position="303"/>
    </location>
</feature>
<evidence type="ECO:0000256" key="1">
    <source>
        <dbReference type="SAM" id="MobiDB-lite"/>
    </source>
</evidence>
<comment type="caution">
    <text evidence="2">The sequence shown here is derived from an EMBL/GenBank/DDBJ whole genome shotgun (WGS) entry which is preliminary data.</text>
</comment>
<evidence type="ECO:0000313" key="2">
    <source>
        <dbReference type="EMBL" id="EKD04638.1"/>
    </source>
</evidence>
<dbReference type="EMBL" id="AMBO01000217">
    <property type="protein sequence ID" value="EKD04638.1"/>
    <property type="molecule type" value="Genomic_DNA"/>
</dbReference>
<accession>K1W6Z6</accession>
<keyword evidence="3" id="KW-1185">Reference proteome</keyword>
<name>K1W6Z6_TRIAC</name>
<protein>
    <submittedName>
        <fullName evidence="2">Uncharacterized protein</fullName>
    </submittedName>
</protein>
<sequence>MASNTSKPVPQVLSVSEQGSPVAVGDSNIDTSPLAPLPSEAFVFPRAHAEEQVPTFPPRCVAAYAAEWAARLATEAWAAAQQVGRLAEISDTIRLWAVVDSVLDRVDTHRARMVADRYSRDAQTPLRRLRSWDSWIYITDDMIIDAFEAVSVSNGRCDSRQAAAAQGLDSDTEEALADLKRVGRVARVVVDLTWEASDSRFPPREYELERNIDPALYGECDPFAVRNAGRILTLAEDQLHPDGLVRARGAADAGDEAWARFCRYPFADVLGAGPPDTPPEGSDYDTASEDDTSSSASASASGRGPKLITVMQFRAMIDRGDDVRGEREPDGSYAYVGTGGGMRVEVGVEDEIENDIDIALENETEDEIGNDIEAELLVNDGTGRLVKDITACRGESGEPDSGFGGGGSLGGEAGSKFSEKQEADCSWHRHSTANSERSMVDVYTCTIRCSSYVHTLMYHPQPPRTPAPQDPSHTGLILNLALTYTYSLRTSLCCHPHLISTSSSAIHHNLQFSGWSSENESFGIRLSA</sequence>
<reference evidence="2 3" key="1">
    <citation type="journal article" date="2012" name="Eukaryot. Cell">
        <title>Genome sequence of the Trichosporon asahii environmental strain CBS 8904.</title>
        <authorList>
            <person name="Yang R.Y."/>
            <person name="Li H.T."/>
            <person name="Zhu H."/>
            <person name="Zhou G.P."/>
            <person name="Wang M."/>
            <person name="Wang L."/>
        </authorList>
    </citation>
    <scope>NUCLEOTIDE SEQUENCE [LARGE SCALE GENOMIC DNA]</scope>
    <source>
        <strain evidence="2 3">CBS 8904</strain>
    </source>
</reference>
<dbReference type="HOGENOM" id="CLU_515996_0_0_1"/>
<proteinExistence type="predicted"/>